<dbReference type="EMBL" id="HBUE01064347">
    <property type="protein sequence ID" value="CAG6470011.1"/>
    <property type="molecule type" value="Transcribed_RNA"/>
</dbReference>
<proteinExistence type="predicted"/>
<organism evidence="1">
    <name type="scientific">Culex pipiens</name>
    <name type="common">House mosquito</name>
    <dbReference type="NCBI Taxonomy" id="7175"/>
    <lineage>
        <taxon>Eukaryota</taxon>
        <taxon>Metazoa</taxon>
        <taxon>Ecdysozoa</taxon>
        <taxon>Arthropoda</taxon>
        <taxon>Hexapoda</taxon>
        <taxon>Insecta</taxon>
        <taxon>Pterygota</taxon>
        <taxon>Neoptera</taxon>
        <taxon>Endopterygota</taxon>
        <taxon>Diptera</taxon>
        <taxon>Nematocera</taxon>
        <taxon>Culicoidea</taxon>
        <taxon>Culicidae</taxon>
        <taxon>Culicinae</taxon>
        <taxon>Culicini</taxon>
        <taxon>Culex</taxon>
        <taxon>Culex</taxon>
    </lineage>
</organism>
<dbReference type="EMBL" id="HBUE01277022">
    <property type="protein sequence ID" value="CAG6566843.1"/>
    <property type="molecule type" value="Transcribed_RNA"/>
</dbReference>
<dbReference type="EMBL" id="HBUE01064348">
    <property type="protein sequence ID" value="CAG6470012.1"/>
    <property type="molecule type" value="Transcribed_RNA"/>
</dbReference>
<reference evidence="1" key="1">
    <citation type="submission" date="2021-05" db="EMBL/GenBank/DDBJ databases">
        <authorList>
            <person name="Alioto T."/>
            <person name="Alioto T."/>
            <person name="Gomez Garrido J."/>
        </authorList>
    </citation>
    <scope>NUCLEOTIDE SEQUENCE</scope>
</reference>
<dbReference type="AlphaFoldDB" id="A0A8D8NJA5"/>
<name>A0A8D8NJA5_CULPI</name>
<evidence type="ECO:0000313" key="1">
    <source>
        <dbReference type="EMBL" id="CAG6566843.1"/>
    </source>
</evidence>
<sequence>MASTSGSARVAFSISTVDRLAARWTRAAIVPGASLHDRRYRVVRWGHWLREVSAVDSLPTFGERLNSLRYSSDRSSPMVSMSSVMLGCRQFSNVRCRMFGDCWKNGTNFAFRMLNPVRCIFFIFGQRLWLRSMLWESPRDSFKCSRFGACLKNRERSALCVLIWTQRSFDWVSDRRCSIPDSK</sequence>
<accession>A0A8D8NJA5</accession>
<dbReference type="EMBL" id="HBUE01171572">
    <property type="protein sequence ID" value="CAG6515344.1"/>
    <property type="molecule type" value="Transcribed_RNA"/>
</dbReference>
<protein>
    <submittedName>
        <fullName evidence="1">(northern house mosquito) hypothetical protein</fullName>
    </submittedName>
</protein>
<dbReference type="EMBL" id="HBUE01277021">
    <property type="protein sequence ID" value="CAG6566842.1"/>
    <property type="molecule type" value="Transcribed_RNA"/>
</dbReference>
<dbReference type="EMBL" id="HBUE01171571">
    <property type="protein sequence ID" value="CAG6515343.1"/>
    <property type="molecule type" value="Transcribed_RNA"/>
</dbReference>